<dbReference type="Proteomes" id="UP000501830">
    <property type="component" value="Chromosome"/>
</dbReference>
<dbReference type="AlphaFoldDB" id="A0A6G7WEZ8"/>
<dbReference type="InterPro" id="IPR011004">
    <property type="entry name" value="Trimer_LpxA-like_sf"/>
</dbReference>
<feature type="domain" description="Serine acetyltransferase N-terminal" evidence="6">
    <location>
        <begin position="68"/>
        <end position="118"/>
    </location>
</feature>
<protein>
    <recommendedName>
        <fullName evidence="2">Serine acetyltransferase</fullName>
    </recommendedName>
</protein>
<sequence length="266" mass="29060">MTSKSFMTSSNFCGVKDQISMLVCRLRSIMYPRIFGPYMDEIPSKEVRIEESKVVFEKVLIRLGTTPDQTTSVIDGFLATLASIHEMLETDITAAYDGDPAANSREEIMLSYPGFEAISIHRMAHELYNMGVPILPRMMSEIAHTMTGIDIHPGATIGPYFFIDHGTGVVIGETATLGHHVKLYQGVTIGAKSFQVNEDGSLVKGNKRHPDIGNHVVIYAGATILGGTTLIGDHCVIGGNVWLTRSVLPNRTVIAPQGVEEIDKKI</sequence>
<dbReference type="GO" id="GO:0009001">
    <property type="term" value="F:serine O-acetyltransferase activity"/>
    <property type="evidence" value="ECO:0007669"/>
    <property type="project" value="InterPro"/>
</dbReference>
<evidence type="ECO:0000259" key="6">
    <source>
        <dbReference type="Pfam" id="PF06426"/>
    </source>
</evidence>
<keyword evidence="3" id="KW-0028">Amino-acid biosynthesis</keyword>
<dbReference type="Gene3D" id="2.160.10.10">
    <property type="entry name" value="Hexapeptide repeat proteins"/>
    <property type="match status" value="1"/>
</dbReference>
<dbReference type="Gene3D" id="1.10.3130.10">
    <property type="entry name" value="serine acetyltransferase, domain 1"/>
    <property type="match status" value="1"/>
</dbReference>
<dbReference type="RefSeq" id="WP_166061851.1">
    <property type="nucleotide sequence ID" value="NZ_JBGYML010000049.1"/>
</dbReference>
<evidence type="ECO:0000256" key="3">
    <source>
        <dbReference type="ARBA" id="ARBA00022605"/>
    </source>
</evidence>
<dbReference type="SUPFAM" id="SSF51161">
    <property type="entry name" value="Trimeric LpxA-like enzymes"/>
    <property type="match status" value="1"/>
</dbReference>
<evidence type="ECO:0000256" key="5">
    <source>
        <dbReference type="ARBA" id="ARBA00023315"/>
    </source>
</evidence>
<proteinExistence type="predicted"/>
<dbReference type="Pfam" id="PF06426">
    <property type="entry name" value="SATase_N"/>
    <property type="match status" value="1"/>
</dbReference>
<dbReference type="GO" id="GO:0005737">
    <property type="term" value="C:cytoplasm"/>
    <property type="evidence" value="ECO:0007669"/>
    <property type="project" value="InterPro"/>
</dbReference>
<dbReference type="InterPro" id="IPR053376">
    <property type="entry name" value="Serine_acetyltransferase"/>
</dbReference>
<dbReference type="GO" id="GO:0006535">
    <property type="term" value="P:cysteine biosynthetic process from serine"/>
    <property type="evidence" value="ECO:0007669"/>
    <property type="project" value="InterPro"/>
</dbReference>
<evidence type="ECO:0000313" key="8">
    <source>
        <dbReference type="Proteomes" id="UP000501830"/>
    </source>
</evidence>
<dbReference type="InterPro" id="IPR010493">
    <property type="entry name" value="Ser_AcTrfase_N"/>
</dbReference>
<dbReference type="InterPro" id="IPR045304">
    <property type="entry name" value="LbH_SAT"/>
</dbReference>
<evidence type="ECO:0000256" key="1">
    <source>
        <dbReference type="ARBA" id="ARBA00004876"/>
    </source>
</evidence>
<name>A0A6G7WEZ8_9LACT</name>
<dbReference type="CDD" id="cd03354">
    <property type="entry name" value="LbH_SAT"/>
    <property type="match status" value="1"/>
</dbReference>
<evidence type="ECO:0000256" key="2">
    <source>
        <dbReference type="ARBA" id="ARBA00018522"/>
    </source>
</evidence>
<dbReference type="UniPathway" id="UPA00136">
    <property type="reaction ID" value="UER00199"/>
</dbReference>
<dbReference type="NCBIfam" id="NF041874">
    <property type="entry name" value="EPS_EpsC"/>
    <property type="match status" value="1"/>
</dbReference>
<evidence type="ECO:0000256" key="4">
    <source>
        <dbReference type="ARBA" id="ARBA00022679"/>
    </source>
</evidence>
<dbReference type="KEGG" id="jpo:G7058_01370"/>
<accession>A0A6G7WEZ8</accession>
<reference evidence="7 8" key="1">
    <citation type="journal article" date="2017" name="Int. J. Syst. Evol. Microbiol.">
        <title>Jeotgalibaca porci sp. nov. and Jeotgalibaca arthritidis sp. nov., isolated from pigs, and emended description of the genus Jeotgalibaca.</title>
        <authorList>
            <person name="Zamora L."/>
            <person name="Perez-Sancho M."/>
            <person name="Dominguez L."/>
            <person name="Fernandez-Garayzabal J.F."/>
            <person name="Vela A.I."/>
        </authorList>
    </citation>
    <scope>NUCLEOTIDE SEQUENCE [LARGE SCALE GENOMIC DNA]</scope>
    <source>
        <strain evidence="7 8">CCUG 69148</strain>
    </source>
</reference>
<keyword evidence="4 7" id="KW-0808">Transferase</keyword>
<gene>
    <name evidence="7" type="ORF">G7058_01370</name>
</gene>
<organism evidence="7 8">
    <name type="scientific">Jeotgalibaca porci</name>
    <dbReference type="NCBI Taxonomy" id="1868793"/>
    <lineage>
        <taxon>Bacteria</taxon>
        <taxon>Bacillati</taxon>
        <taxon>Bacillota</taxon>
        <taxon>Bacilli</taxon>
        <taxon>Lactobacillales</taxon>
        <taxon>Carnobacteriaceae</taxon>
        <taxon>Jeotgalibaca</taxon>
    </lineage>
</organism>
<keyword evidence="5" id="KW-0012">Acyltransferase</keyword>
<dbReference type="InterPro" id="IPR042122">
    <property type="entry name" value="Ser_AcTrfase_N_sf"/>
</dbReference>
<comment type="pathway">
    <text evidence="1">Amino-acid biosynthesis; L-cysteine biosynthesis; L-cysteine from L-serine: step 1/2.</text>
</comment>
<keyword evidence="8" id="KW-1185">Reference proteome</keyword>
<evidence type="ECO:0000313" key="7">
    <source>
        <dbReference type="EMBL" id="QIK50813.1"/>
    </source>
</evidence>
<dbReference type="PANTHER" id="PTHR42811">
    <property type="entry name" value="SERINE ACETYLTRANSFERASE"/>
    <property type="match status" value="1"/>
</dbReference>
<dbReference type="EMBL" id="CP049889">
    <property type="protein sequence ID" value="QIK50813.1"/>
    <property type="molecule type" value="Genomic_DNA"/>
</dbReference>